<feature type="domain" description="Beta-lactamase-related" evidence="3">
    <location>
        <begin position="17"/>
        <end position="318"/>
    </location>
</feature>
<dbReference type="InterPro" id="IPR001466">
    <property type="entry name" value="Beta-lactam-related"/>
</dbReference>
<dbReference type="PANTHER" id="PTHR46825:SF11">
    <property type="entry name" value="PENICILLIN-BINDING PROTEIN 4"/>
    <property type="match status" value="1"/>
</dbReference>
<gene>
    <name evidence="4" type="ORF">GZ22_00320</name>
</gene>
<protein>
    <submittedName>
        <fullName evidence="4">Penicillin-binding protein</fullName>
    </submittedName>
</protein>
<comment type="subcellular location">
    <subcellularLocation>
        <location evidence="1">Membrane</location>
    </subcellularLocation>
</comment>
<dbReference type="Proteomes" id="UP000027980">
    <property type="component" value="Chromosome"/>
</dbReference>
<name>A0A075LF24_9BACI</name>
<dbReference type="GeneID" id="34222660"/>
<dbReference type="InterPro" id="IPR012338">
    <property type="entry name" value="Beta-lactam/transpept-like"/>
</dbReference>
<accession>A0A075LF24</accession>
<dbReference type="Pfam" id="PF00144">
    <property type="entry name" value="Beta-lactamase"/>
    <property type="match status" value="1"/>
</dbReference>
<organism evidence="4 5">
    <name type="scientific">Terribacillus saccharophilus</name>
    <dbReference type="NCBI Taxonomy" id="361277"/>
    <lineage>
        <taxon>Bacteria</taxon>
        <taxon>Bacillati</taxon>
        <taxon>Bacillota</taxon>
        <taxon>Bacilli</taxon>
        <taxon>Bacillales</taxon>
        <taxon>Bacillaceae</taxon>
        <taxon>Terribacillus</taxon>
    </lineage>
</organism>
<dbReference type="HOGENOM" id="CLU_020027_0_3_9"/>
<dbReference type="KEGG" id="tap:GZ22_00320"/>
<evidence type="ECO:0000313" key="4">
    <source>
        <dbReference type="EMBL" id="AIF65250.1"/>
    </source>
</evidence>
<evidence type="ECO:0000313" key="5">
    <source>
        <dbReference type="Proteomes" id="UP000027980"/>
    </source>
</evidence>
<dbReference type="AlphaFoldDB" id="A0A075LF24"/>
<evidence type="ECO:0000256" key="2">
    <source>
        <dbReference type="ARBA" id="ARBA00023136"/>
    </source>
</evidence>
<evidence type="ECO:0000256" key="1">
    <source>
        <dbReference type="ARBA" id="ARBA00004370"/>
    </source>
</evidence>
<dbReference type="SUPFAM" id="SSF56601">
    <property type="entry name" value="beta-lactamase/transpeptidase-like"/>
    <property type="match status" value="1"/>
</dbReference>
<evidence type="ECO:0000259" key="3">
    <source>
        <dbReference type="Pfam" id="PF00144"/>
    </source>
</evidence>
<dbReference type="OrthoDB" id="9803467at2"/>
<sequence>MSRLKNKLEKVAKEIDFSGVAYVEGDRESFFFQNGYANKQDKLAFDKHTRFGIASGAKIFTAVAIAKLVEQGRLDFQTKLTDCLPIVFPHFHQDVTIHHLLTHTSGIPDYFDEEEMDDFEELWQTLPMYRVRSGEDFLPLFQDKKMMFSPGERFHYNNAAFIVLGLVVEELAGEPFTSFVQKHIFEPAGMTEAGYFAFDKLPGNTAIGYIKEEEEYRSNIYALPVRGGADGGVYVSASDMARFWDALTQHKLLNAEFTEELLKPHIQVDEESSYGYGVWIEKDAERIKKYYVVGFDPGVSFHSAYYPETGRKVVVPSNHGAGPYYMVQAIEE</sequence>
<proteinExistence type="predicted"/>
<dbReference type="RefSeq" id="WP_038557613.1">
    <property type="nucleotide sequence ID" value="NZ_CP008876.1"/>
</dbReference>
<reference evidence="4 5" key="1">
    <citation type="submission" date="2014-07" db="EMBL/GenBank/DDBJ databases">
        <title>Complete genome sequence of a moderately halophilic bacterium Terribacillus aidingensis MP602, isolated from Cryptomeria fortunei in Tianmu mountain in China.</title>
        <authorList>
            <person name="Wang Y."/>
            <person name="Lu P."/>
            <person name="Zhang L."/>
        </authorList>
    </citation>
    <scope>NUCLEOTIDE SEQUENCE [LARGE SCALE GENOMIC DNA]</scope>
    <source>
        <strain evidence="4 5">MP602</strain>
    </source>
</reference>
<dbReference type="InterPro" id="IPR050491">
    <property type="entry name" value="AmpC-like"/>
</dbReference>
<dbReference type="PANTHER" id="PTHR46825">
    <property type="entry name" value="D-ALANYL-D-ALANINE-CARBOXYPEPTIDASE/ENDOPEPTIDASE AMPH"/>
    <property type="match status" value="1"/>
</dbReference>
<keyword evidence="2" id="KW-0472">Membrane</keyword>
<dbReference type="Gene3D" id="3.40.710.10">
    <property type="entry name" value="DD-peptidase/beta-lactamase superfamily"/>
    <property type="match status" value="1"/>
</dbReference>
<dbReference type="GO" id="GO:0016020">
    <property type="term" value="C:membrane"/>
    <property type="evidence" value="ECO:0007669"/>
    <property type="project" value="UniProtKB-SubCell"/>
</dbReference>
<dbReference type="EMBL" id="CP008876">
    <property type="protein sequence ID" value="AIF65250.1"/>
    <property type="molecule type" value="Genomic_DNA"/>
</dbReference>